<feature type="region of interest" description="Disordered" evidence="1">
    <location>
        <begin position="438"/>
        <end position="504"/>
    </location>
</feature>
<dbReference type="InterPro" id="IPR025131">
    <property type="entry name" value="DUF4057"/>
</dbReference>
<proteinExistence type="predicted"/>
<reference evidence="3 4" key="1">
    <citation type="submission" date="2024-03" db="EMBL/GenBank/DDBJ databases">
        <authorList>
            <person name="Martinez-Hernandez J."/>
        </authorList>
    </citation>
    <scope>NUCLEOTIDE SEQUENCE [LARGE SCALE GENOMIC DNA]</scope>
</reference>
<accession>A0AAV1XTH5</accession>
<dbReference type="EMBL" id="CAXHTB010000018">
    <property type="protein sequence ID" value="CAL0325126.1"/>
    <property type="molecule type" value="Genomic_DNA"/>
</dbReference>
<sequence length="526" mass="55664">MKRNTLPRNPRPSTSDLLSWPELPPPESPSAVSASGNRSRQPSSKIGEVLGGANLRDEKAESPVKKKTCPGYKMKEMNGNGIFSASAEDGSSQANSANSKNRTSICAYQEATNGISRLSFITEGSTSLKKSTSVPEVAKQRELSRTFRETDAKGKKQISSAKTKELSGNGIFGPLPDILPHPFAAVCTLESRESKDVRGPDPRNVHTSVKASNLAGGQSHILYGLESVKTSKRIHEQKFTELTGNNIFKRDVRPGSAQKHLSRAKLREITGSDIFADGKAENRDSILGACRLPGGGSDIFTDGKAENRDSILGAHRPPNGGSDIFADGKAENRDSILGACRSPGGGTDIFADGKAEKRDCILGARRPPNGGSDIFADGNAENRDSILGARRPPGGGSDIFADGKAENRGSILGARRPPGSGSDIFADGKAENRDCILGARRPPNGGSDIFADGKAENRDSILGARRPRNGGSDIFADGKAENRDSILGARRPPNTGSDIFPDGKAENRDVLGACRPRGGRSSITLV</sequence>
<evidence type="ECO:0000259" key="2">
    <source>
        <dbReference type="Pfam" id="PF13266"/>
    </source>
</evidence>
<organism evidence="3 4">
    <name type="scientific">Lupinus luteus</name>
    <name type="common">European yellow lupine</name>
    <dbReference type="NCBI Taxonomy" id="3873"/>
    <lineage>
        <taxon>Eukaryota</taxon>
        <taxon>Viridiplantae</taxon>
        <taxon>Streptophyta</taxon>
        <taxon>Embryophyta</taxon>
        <taxon>Tracheophyta</taxon>
        <taxon>Spermatophyta</taxon>
        <taxon>Magnoliopsida</taxon>
        <taxon>eudicotyledons</taxon>
        <taxon>Gunneridae</taxon>
        <taxon>Pentapetalae</taxon>
        <taxon>rosids</taxon>
        <taxon>fabids</taxon>
        <taxon>Fabales</taxon>
        <taxon>Fabaceae</taxon>
        <taxon>Papilionoideae</taxon>
        <taxon>50 kb inversion clade</taxon>
        <taxon>genistoids sensu lato</taxon>
        <taxon>core genistoids</taxon>
        <taxon>Genisteae</taxon>
        <taxon>Lupinus</taxon>
    </lineage>
</organism>
<dbReference type="PANTHER" id="PTHR31132:SF2">
    <property type="entry name" value="HEMATOLOGICAL_NEUROLOGICAL-LIKE PROTEIN"/>
    <property type="match status" value="1"/>
</dbReference>
<feature type="compositionally biased region" description="Basic and acidic residues" evidence="1">
    <location>
        <begin position="139"/>
        <end position="154"/>
    </location>
</feature>
<dbReference type="PANTHER" id="PTHR31132">
    <property type="entry name" value="N-LYSINE METHYLTRANSFERASE"/>
    <property type="match status" value="1"/>
</dbReference>
<dbReference type="AlphaFoldDB" id="A0AAV1XTH5"/>
<evidence type="ECO:0000313" key="4">
    <source>
        <dbReference type="Proteomes" id="UP001497480"/>
    </source>
</evidence>
<feature type="domain" description="DUF4057" evidence="2">
    <location>
        <begin position="3"/>
        <end position="297"/>
    </location>
</feature>
<protein>
    <recommendedName>
        <fullName evidence="2">DUF4057 domain-containing protein</fullName>
    </recommendedName>
</protein>
<feature type="region of interest" description="Disordered" evidence="1">
    <location>
        <begin position="139"/>
        <end position="162"/>
    </location>
</feature>
<feature type="compositionally biased region" description="Polar residues" evidence="1">
    <location>
        <begin position="89"/>
        <end position="100"/>
    </location>
</feature>
<feature type="region of interest" description="Disordered" evidence="1">
    <location>
        <begin position="1"/>
        <end position="100"/>
    </location>
</feature>
<evidence type="ECO:0000313" key="3">
    <source>
        <dbReference type="EMBL" id="CAL0325126.1"/>
    </source>
</evidence>
<comment type="caution">
    <text evidence="3">The sequence shown here is derived from an EMBL/GenBank/DDBJ whole genome shotgun (WGS) entry which is preliminary data.</text>
</comment>
<dbReference type="Proteomes" id="UP001497480">
    <property type="component" value="Unassembled WGS sequence"/>
</dbReference>
<gene>
    <name evidence="3" type="ORF">LLUT_LOCUS26186</name>
</gene>
<feature type="domain" description="DUF4057" evidence="2">
    <location>
        <begin position="420"/>
        <end position="447"/>
    </location>
</feature>
<evidence type="ECO:0000256" key="1">
    <source>
        <dbReference type="SAM" id="MobiDB-lite"/>
    </source>
</evidence>
<feature type="compositionally biased region" description="Basic and acidic residues" evidence="1">
    <location>
        <begin position="55"/>
        <end position="64"/>
    </location>
</feature>
<feature type="domain" description="DUF4057" evidence="2">
    <location>
        <begin position="370"/>
        <end position="399"/>
    </location>
</feature>
<name>A0AAV1XTH5_LUPLU</name>
<keyword evidence="4" id="KW-1185">Reference proteome</keyword>
<dbReference type="Pfam" id="PF13266">
    <property type="entry name" value="DUF4057"/>
    <property type="match status" value="3"/>
</dbReference>